<evidence type="ECO:0000313" key="2">
    <source>
        <dbReference type="EMBL" id="SJM89876.1"/>
    </source>
</evidence>
<dbReference type="AlphaFoldDB" id="A0A1R4H0Z2"/>
<keyword evidence="3" id="KW-1185">Reference proteome</keyword>
<dbReference type="EMBL" id="FUKI01000030">
    <property type="protein sequence ID" value="SJM89876.1"/>
    <property type="molecule type" value="Genomic_DNA"/>
</dbReference>
<evidence type="ECO:0000259" key="1">
    <source>
        <dbReference type="Pfam" id="PF13474"/>
    </source>
</evidence>
<dbReference type="RefSeq" id="WP_087142307.1">
    <property type="nucleotide sequence ID" value="NZ_FUKI01000030.1"/>
</dbReference>
<proteinExistence type="predicted"/>
<name>A0A1R4H0Z2_9GAMM</name>
<organism evidence="2 3">
    <name type="scientific">Crenothrix polyspora</name>
    <dbReference type="NCBI Taxonomy" id="360316"/>
    <lineage>
        <taxon>Bacteria</taxon>
        <taxon>Pseudomonadati</taxon>
        <taxon>Pseudomonadota</taxon>
        <taxon>Gammaproteobacteria</taxon>
        <taxon>Methylococcales</taxon>
        <taxon>Crenotrichaceae</taxon>
        <taxon>Crenothrix</taxon>
    </lineage>
</organism>
<sequence length="156" mass="17977">MQPIPTAITGQEHTGDLATPYQALAQFYCAFNTGDMDMMSKNWAQSDEIAMDNPLGGIKRGWAEIQLVYERIFKGQAKVYVEYFDYTLHETAAMFYAVGRERGYFRLGDKEITLAIRTSRIYRKIDDLWQQVHHHGSIEDPQLLERYQAAVFGKSL</sequence>
<dbReference type="SUPFAM" id="SSF54427">
    <property type="entry name" value="NTF2-like"/>
    <property type="match status" value="1"/>
</dbReference>
<gene>
    <name evidence="2" type="ORF">CRENPOLYSF1_1250003</name>
</gene>
<protein>
    <recommendedName>
        <fullName evidence="1">SnoaL-like domain-containing protein</fullName>
    </recommendedName>
</protein>
<reference evidence="3" key="1">
    <citation type="submission" date="2017-02" db="EMBL/GenBank/DDBJ databases">
        <authorList>
            <person name="Daims H."/>
        </authorList>
    </citation>
    <scope>NUCLEOTIDE SEQUENCE [LARGE SCALE GENOMIC DNA]</scope>
</reference>
<dbReference type="Pfam" id="PF13474">
    <property type="entry name" value="SnoaL_3"/>
    <property type="match status" value="1"/>
</dbReference>
<dbReference type="Gene3D" id="3.10.450.50">
    <property type="match status" value="1"/>
</dbReference>
<dbReference type="InterPro" id="IPR037401">
    <property type="entry name" value="SnoaL-like"/>
</dbReference>
<dbReference type="InterPro" id="IPR032710">
    <property type="entry name" value="NTF2-like_dom_sf"/>
</dbReference>
<dbReference type="OrthoDB" id="8375282at2"/>
<evidence type="ECO:0000313" key="3">
    <source>
        <dbReference type="Proteomes" id="UP000195667"/>
    </source>
</evidence>
<dbReference type="Proteomes" id="UP000195667">
    <property type="component" value="Unassembled WGS sequence"/>
</dbReference>
<feature type="domain" description="SnoaL-like" evidence="1">
    <location>
        <begin position="22"/>
        <end position="138"/>
    </location>
</feature>
<accession>A0A1R4H0Z2</accession>